<organism evidence="1 2">
    <name type="scientific">Secundilactobacillus hailunensis</name>
    <dbReference type="NCBI Taxonomy" id="2559923"/>
    <lineage>
        <taxon>Bacteria</taxon>
        <taxon>Bacillati</taxon>
        <taxon>Bacillota</taxon>
        <taxon>Bacilli</taxon>
        <taxon>Lactobacillales</taxon>
        <taxon>Lactobacillaceae</taxon>
        <taxon>Secundilactobacillus</taxon>
    </lineage>
</organism>
<proteinExistence type="predicted"/>
<sequence>MNVINFSGHPVVQRALVKQFDQQAQVVDAETMTRFRSLVRADTELFGEQRSTREQTDI</sequence>
<evidence type="ECO:0000313" key="2">
    <source>
        <dbReference type="Proteomes" id="UP001596190"/>
    </source>
</evidence>
<reference evidence="2" key="1">
    <citation type="journal article" date="2019" name="Int. J. Syst. Evol. Microbiol.">
        <title>The Global Catalogue of Microorganisms (GCM) 10K type strain sequencing project: providing services to taxonomists for standard genome sequencing and annotation.</title>
        <authorList>
            <consortium name="The Broad Institute Genomics Platform"/>
            <consortium name="The Broad Institute Genome Sequencing Center for Infectious Disease"/>
            <person name="Wu L."/>
            <person name="Ma J."/>
        </authorList>
    </citation>
    <scope>NUCLEOTIDE SEQUENCE [LARGE SCALE GENOMIC DNA]</scope>
    <source>
        <strain evidence="2">CCM 8950</strain>
    </source>
</reference>
<evidence type="ECO:0000313" key="1">
    <source>
        <dbReference type="EMBL" id="MFC6254401.1"/>
    </source>
</evidence>
<accession>A0ABW1TBG2</accession>
<dbReference type="EMBL" id="JBHSSA010000053">
    <property type="protein sequence ID" value="MFC6254401.1"/>
    <property type="molecule type" value="Genomic_DNA"/>
</dbReference>
<keyword evidence="2" id="KW-1185">Reference proteome</keyword>
<name>A0ABW1TBG2_9LACO</name>
<protein>
    <submittedName>
        <fullName evidence="1">Uncharacterized protein</fullName>
    </submittedName>
</protein>
<comment type="caution">
    <text evidence="1">The sequence shown here is derived from an EMBL/GenBank/DDBJ whole genome shotgun (WGS) entry which is preliminary data.</text>
</comment>
<gene>
    <name evidence="1" type="ORF">ACFP1H_07350</name>
</gene>
<dbReference type="RefSeq" id="WP_171001145.1">
    <property type="nucleotide sequence ID" value="NZ_BJDO01000002.1"/>
</dbReference>
<dbReference type="Proteomes" id="UP001596190">
    <property type="component" value="Unassembled WGS sequence"/>
</dbReference>